<name>A0ABQ5F7K7_9ASTR</name>
<evidence type="ECO:0000313" key="2">
    <source>
        <dbReference type="Proteomes" id="UP001151760"/>
    </source>
</evidence>
<evidence type="ECO:0000313" key="1">
    <source>
        <dbReference type="EMBL" id="GJT58883.1"/>
    </source>
</evidence>
<proteinExistence type="predicted"/>
<protein>
    <recommendedName>
        <fullName evidence="3">Reverse transcriptase zinc-binding domain-containing protein</fullName>
    </recommendedName>
</protein>
<sequence>MDCSIFTTPFVHLGVKVGGGQRVKHLVWEDPWLDDLALNHKFSRLYALDNYKQITVVEKINHAFMVDTFHRPPRGGAEEEQLGFLLSRMDSLILTNIPDHWVWSLEATCEFSVKSVCQLINDLILPKEEVATRWVKFMPIKINVFSWRVRLDKLPTRLNLSHIFFSCSMARQLLRNLMH</sequence>
<evidence type="ECO:0008006" key="3">
    <source>
        <dbReference type="Google" id="ProtNLM"/>
    </source>
</evidence>
<dbReference type="PANTHER" id="PTHR36617">
    <property type="entry name" value="PROTEIN, PUTATIVE-RELATED"/>
    <property type="match status" value="1"/>
</dbReference>
<reference evidence="1" key="1">
    <citation type="journal article" date="2022" name="Int. J. Mol. Sci.">
        <title>Draft Genome of Tanacetum Coccineum: Genomic Comparison of Closely Related Tanacetum-Family Plants.</title>
        <authorList>
            <person name="Yamashiro T."/>
            <person name="Shiraishi A."/>
            <person name="Nakayama K."/>
            <person name="Satake H."/>
        </authorList>
    </citation>
    <scope>NUCLEOTIDE SEQUENCE</scope>
</reference>
<organism evidence="1 2">
    <name type="scientific">Tanacetum coccineum</name>
    <dbReference type="NCBI Taxonomy" id="301880"/>
    <lineage>
        <taxon>Eukaryota</taxon>
        <taxon>Viridiplantae</taxon>
        <taxon>Streptophyta</taxon>
        <taxon>Embryophyta</taxon>
        <taxon>Tracheophyta</taxon>
        <taxon>Spermatophyta</taxon>
        <taxon>Magnoliopsida</taxon>
        <taxon>eudicotyledons</taxon>
        <taxon>Gunneridae</taxon>
        <taxon>Pentapetalae</taxon>
        <taxon>asterids</taxon>
        <taxon>campanulids</taxon>
        <taxon>Asterales</taxon>
        <taxon>Asteraceae</taxon>
        <taxon>Asteroideae</taxon>
        <taxon>Anthemideae</taxon>
        <taxon>Anthemidinae</taxon>
        <taxon>Tanacetum</taxon>
    </lineage>
</organism>
<comment type="caution">
    <text evidence="1">The sequence shown here is derived from an EMBL/GenBank/DDBJ whole genome shotgun (WGS) entry which is preliminary data.</text>
</comment>
<dbReference type="PANTHER" id="PTHR36617:SF16">
    <property type="entry name" value="OS04G0516500 PROTEIN"/>
    <property type="match status" value="1"/>
</dbReference>
<accession>A0ABQ5F7K7</accession>
<dbReference type="Proteomes" id="UP001151760">
    <property type="component" value="Unassembled WGS sequence"/>
</dbReference>
<reference evidence="1" key="2">
    <citation type="submission" date="2022-01" db="EMBL/GenBank/DDBJ databases">
        <authorList>
            <person name="Yamashiro T."/>
            <person name="Shiraishi A."/>
            <person name="Satake H."/>
            <person name="Nakayama K."/>
        </authorList>
    </citation>
    <scope>NUCLEOTIDE SEQUENCE</scope>
</reference>
<gene>
    <name evidence="1" type="ORF">Tco_1002416</name>
</gene>
<keyword evidence="2" id="KW-1185">Reference proteome</keyword>
<dbReference type="EMBL" id="BQNB010017058">
    <property type="protein sequence ID" value="GJT58883.1"/>
    <property type="molecule type" value="Genomic_DNA"/>
</dbReference>